<evidence type="ECO:0000313" key="5">
    <source>
        <dbReference type="EMBL" id="XBJ29800.1"/>
    </source>
</evidence>
<organism evidence="5">
    <name type="scientific">Campylobacter sp. CCS1377</name>
    <dbReference type="NCBI Taxonomy" id="3158229"/>
    <lineage>
        <taxon>Bacteria</taxon>
        <taxon>Pseudomonadati</taxon>
        <taxon>Campylobacterota</taxon>
        <taxon>Epsilonproteobacteria</taxon>
        <taxon>Campylobacterales</taxon>
        <taxon>Campylobacteraceae</taxon>
        <taxon>Campylobacter</taxon>
    </lineage>
</organism>
<evidence type="ECO:0000256" key="1">
    <source>
        <dbReference type="ARBA" id="ARBA00000830"/>
    </source>
</evidence>
<proteinExistence type="inferred from homology"/>
<dbReference type="Pfam" id="PF13419">
    <property type="entry name" value="HAD_2"/>
    <property type="match status" value="1"/>
</dbReference>
<dbReference type="InterPro" id="IPR023198">
    <property type="entry name" value="PGP-like_dom2"/>
</dbReference>
<dbReference type="Gene3D" id="1.10.150.240">
    <property type="entry name" value="Putative phosphatase, domain 2"/>
    <property type="match status" value="1"/>
</dbReference>
<dbReference type="AlphaFoldDB" id="A0AAU7E952"/>
<dbReference type="InterPro" id="IPR023214">
    <property type="entry name" value="HAD_sf"/>
</dbReference>
<dbReference type="PANTHER" id="PTHR43434">
    <property type="entry name" value="PHOSPHOGLYCOLATE PHOSPHATASE"/>
    <property type="match status" value="1"/>
</dbReference>
<dbReference type="InterPro" id="IPR006439">
    <property type="entry name" value="HAD-SF_hydro_IA"/>
</dbReference>
<dbReference type="GO" id="GO:0008967">
    <property type="term" value="F:phosphoglycolate phosphatase activity"/>
    <property type="evidence" value="ECO:0007669"/>
    <property type="project" value="UniProtKB-EC"/>
</dbReference>
<comment type="catalytic activity">
    <reaction evidence="1">
        <text>2-phosphoglycolate + H2O = glycolate + phosphate</text>
        <dbReference type="Rhea" id="RHEA:14369"/>
        <dbReference type="ChEBI" id="CHEBI:15377"/>
        <dbReference type="ChEBI" id="CHEBI:29805"/>
        <dbReference type="ChEBI" id="CHEBI:43474"/>
        <dbReference type="ChEBI" id="CHEBI:58033"/>
        <dbReference type="EC" id="3.1.3.18"/>
    </reaction>
</comment>
<dbReference type="InterPro" id="IPR036412">
    <property type="entry name" value="HAD-like_sf"/>
</dbReference>
<comment type="similarity">
    <text evidence="3">Belongs to the HAD-like hydrolase superfamily. CbbY/CbbZ/Gph/YieH family.</text>
</comment>
<gene>
    <name evidence="5" type="ORF">AAH949_02915</name>
</gene>
<accession>A0AAU7E952</accession>
<dbReference type="GO" id="GO:0005829">
    <property type="term" value="C:cytosol"/>
    <property type="evidence" value="ECO:0007669"/>
    <property type="project" value="TreeGrafter"/>
</dbReference>
<dbReference type="InterPro" id="IPR050155">
    <property type="entry name" value="HAD-like_hydrolase_sf"/>
</dbReference>
<reference evidence="5" key="1">
    <citation type="submission" date="2024-05" db="EMBL/GenBank/DDBJ databases">
        <title>Campylobacter coli isolated from environmental waters in Slovenia.</title>
        <authorList>
            <person name="Zautner A.E."/>
            <person name="Bunk B."/>
            <person name="Riedel T."/>
            <person name="Sproeer C."/>
        </authorList>
    </citation>
    <scope>NUCLEOTIDE SEQUENCE</scope>
    <source>
        <strain evidence="5">CCS1377</strain>
    </source>
</reference>
<dbReference type="SUPFAM" id="SSF56784">
    <property type="entry name" value="HAD-like"/>
    <property type="match status" value="1"/>
</dbReference>
<comment type="pathway">
    <text evidence="2">Organic acid metabolism; glycolate biosynthesis; glycolate from 2-phosphoglycolate: step 1/1.</text>
</comment>
<protein>
    <recommendedName>
        <fullName evidence="4">phosphoglycolate phosphatase</fullName>
        <ecNumber evidence="4">3.1.3.18</ecNumber>
    </recommendedName>
</protein>
<dbReference type="NCBIfam" id="TIGR01549">
    <property type="entry name" value="HAD-SF-IA-v1"/>
    <property type="match status" value="1"/>
</dbReference>
<dbReference type="Gene3D" id="3.40.50.1000">
    <property type="entry name" value="HAD superfamily/HAD-like"/>
    <property type="match status" value="1"/>
</dbReference>
<name>A0AAU7E952_9BACT</name>
<dbReference type="EC" id="3.1.3.18" evidence="4"/>
<dbReference type="InterPro" id="IPR041492">
    <property type="entry name" value="HAD_2"/>
</dbReference>
<dbReference type="SFLD" id="SFLDS00003">
    <property type="entry name" value="Haloacid_Dehalogenase"/>
    <property type="match status" value="1"/>
</dbReference>
<keyword evidence="5" id="KW-0378">Hydrolase</keyword>
<dbReference type="PANTHER" id="PTHR43434:SF1">
    <property type="entry name" value="PHOSPHOGLYCOLATE PHOSPHATASE"/>
    <property type="match status" value="1"/>
</dbReference>
<evidence type="ECO:0000256" key="4">
    <source>
        <dbReference type="ARBA" id="ARBA00013078"/>
    </source>
</evidence>
<sequence length="206" mass="23965">MINIIFDMDGTLIDSANAITQAVNEIRNELGLEALERSYIMNIVNTPNLDWAKILYGFNEFNHQSFKEGYEKYFLKHYKQSVVLFEGVKDVLEFCKNKNCYLAIATNAPQSSLNPILEKHEIMPYFHKILGVNFDIEPKPSPMMANLIKEQAWYEKSIFIGDSKKDEECALNAKMPYLQAKWYEEKSKENEFSNAKELIELIKNLM</sequence>
<dbReference type="RefSeq" id="WP_134238415.1">
    <property type="nucleotide sequence ID" value="NZ_CP155620.1"/>
</dbReference>
<evidence type="ECO:0000256" key="2">
    <source>
        <dbReference type="ARBA" id="ARBA00004818"/>
    </source>
</evidence>
<evidence type="ECO:0000256" key="3">
    <source>
        <dbReference type="ARBA" id="ARBA00006171"/>
    </source>
</evidence>
<dbReference type="EMBL" id="CP155620">
    <property type="protein sequence ID" value="XBJ29800.1"/>
    <property type="molecule type" value="Genomic_DNA"/>
</dbReference>
<dbReference type="SFLD" id="SFLDG01129">
    <property type="entry name" value="C1.5:_HAD__Beta-PGM__Phosphata"/>
    <property type="match status" value="1"/>
</dbReference>
<dbReference type="GO" id="GO:0006281">
    <property type="term" value="P:DNA repair"/>
    <property type="evidence" value="ECO:0007669"/>
    <property type="project" value="TreeGrafter"/>
</dbReference>